<dbReference type="Proteomes" id="UP000441354">
    <property type="component" value="Unassembled WGS sequence"/>
</dbReference>
<dbReference type="OrthoDB" id="1697664at2"/>
<dbReference type="AlphaFoldDB" id="A0A7V7RNV6"/>
<evidence type="ECO:0008006" key="3">
    <source>
        <dbReference type="Google" id="ProtNLM"/>
    </source>
</evidence>
<gene>
    <name evidence="1" type="ORF">F7732_09305</name>
</gene>
<keyword evidence="2" id="KW-1185">Reference proteome</keyword>
<accession>A0A7V7RNV6</accession>
<dbReference type="EMBL" id="WBOT01000002">
    <property type="protein sequence ID" value="KAB2334257.1"/>
    <property type="molecule type" value="Genomic_DNA"/>
</dbReference>
<reference evidence="1 2" key="1">
    <citation type="journal article" date="2014" name="Arch. Microbiol.">
        <title>Bacillus mesophilum sp. nov., strain IITR-54T, a novel 4-chlorobiphenyl dechlorinating bacterium.</title>
        <authorList>
            <person name="Manickam N."/>
            <person name="Singh N.K."/>
            <person name="Bajaj A."/>
            <person name="Kumar R.M."/>
            <person name="Kaur G."/>
            <person name="Kaur N."/>
            <person name="Bala M."/>
            <person name="Kumar A."/>
            <person name="Mayilraj S."/>
        </authorList>
    </citation>
    <scope>NUCLEOTIDE SEQUENCE [LARGE SCALE GENOMIC DNA]</scope>
    <source>
        <strain evidence="1 2">IITR-54</strain>
    </source>
</reference>
<sequence length="114" mass="13274">MEKTIEIDGKKIKLKSTGATALRYKAQFQQDFFNDLFKLVKGGKIEKDGTIDPSTIESMDFEFFYNYTWVLAKQADKEIPDPIEWLDGFDVFPIIDIIPEIQDLLYKTIQSKKK</sequence>
<name>A0A7V7RNV6_9BACI</name>
<dbReference type="RefSeq" id="WP_151573571.1">
    <property type="nucleotide sequence ID" value="NZ_WBOT01000002.1"/>
</dbReference>
<proteinExistence type="predicted"/>
<organism evidence="1 2">
    <name type="scientific">Bacillus mesophilum</name>
    <dbReference type="NCBI Taxonomy" id="1071718"/>
    <lineage>
        <taxon>Bacteria</taxon>
        <taxon>Bacillati</taxon>
        <taxon>Bacillota</taxon>
        <taxon>Bacilli</taxon>
        <taxon>Bacillales</taxon>
        <taxon>Bacillaceae</taxon>
        <taxon>Bacillus</taxon>
    </lineage>
</organism>
<protein>
    <recommendedName>
        <fullName evidence="3">Prophage pi2 protein 40</fullName>
    </recommendedName>
</protein>
<evidence type="ECO:0000313" key="2">
    <source>
        <dbReference type="Proteomes" id="UP000441354"/>
    </source>
</evidence>
<evidence type="ECO:0000313" key="1">
    <source>
        <dbReference type="EMBL" id="KAB2334257.1"/>
    </source>
</evidence>
<comment type="caution">
    <text evidence="1">The sequence shown here is derived from an EMBL/GenBank/DDBJ whole genome shotgun (WGS) entry which is preliminary data.</text>
</comment>